<keyword evidence="11 15" id="KW-0448">Lipopolysaccharide biosynthesis</keyword>
<comment type="pathway">
    <text evidence="2 15">Bacterial outer membrane biogenesis; LPS core biosynthesis.</text>
</comment>
<evidence type="ECO:0000256" key="7">
    <source>
        <dbReference type="ARBA" id="ARBA00022679"/>
    </source>
</evidence>
<evidence type="ECO:0000256" key="9">
    <source>
        <dbReference type="ARBA" id="ARBA00022777"/>
    </source>
</evidence>
<keyword evidence="5 15" id="KW-1003">Cell membrane</keyword>
<comment type="caution">
    <text evidence="16">The sequence shown here is derived from an EMBL/GenBank/DDBJ whole genome shotgun (WGS) entry which is preliminary data.</text>
</comment>
<accession>A0A917GM39</accession>
<evidence type="ECO:0000256" key="3">
    <source>
        <dbReference type="ARBA" id="ARBA00010327"/>
    </source>
</evidence>
<dbReference type="InterPro" id="IPR022826">
    <property type="entry name" value="KDO_kinase"/>
</dbReference>
<keyword evidence="7 15" id="KW-0808">Transferase</keyword>
<evidence type="ECO:0000256" key="12">
    <source>
        <dbReference type="ARBA" id="ARBA00023136"/>
    </source>
</evidence>
<evidence type="ECO:0000256" key="4">
    <source>
        <dbReference type="ARBA" id="ARBA00011988"/>
    </source>
</evidence>
<keyword evidence="9 15" id="KW-0418">Kinase</keyword>
<evidence type="ECO:0000256" key="10">
    <source>
        <dbReference type="ARBA" id="ARBA00022840"/>
    </source>
</evidence>
<sequence length="258" mass="29732">MQTSEYRNDNSFVLVNKNVLTGTQECIFGDHADNACPDVSDDQGRGKVIFFDFEQLELVLKRYHRGGLLGRLIKNTYLFNGLQRTRMWQEFHLLAKMRDKGLPVPRPVAARCTRHSAFGYQGELIIERIPNARTLAEILSEESLPDNVWQNIGLIIRRFHENCIDHTDLNACNIMLNTNGQIFLIDFDKCCERKQASKDWRANNLARLKRSLNKWSSRETGFNFQSKNWNMLLSGYQTSRQQLSKGMQGQSKAGRLAS</sequence>
<keyword evidence="17" id="KW-1185">Reference proteome</keyword>
<evidence type="ECO:0000313" key="16">
    <source>
        <dbReference type="EMBL" id="GGG51055.1"/>
    </source>
</evidence>
<evidence type="ECO:0000256" key="8">
    <source>
        <dbReference type="ARBA" id="ARBA00022741"/>
    </source>
</evidence>
<dbReference type="RefSeq" id="WP_068811553.1">
    <property type="nucleotide sequence ID" value="NZ_BMIY01000002.1"/>
</dbReference>
<dbReference type="InterPro" id="IPR011009">
    <property type="entry name" value="Kinase-like_dom_sf"/>
</dbReference>
<dbReference type="AlphaFoldDB" id="A0A917GM39"/>
<dbReference type="SUPFAM" id="SSF56112">
    <property type="entry name" value="Protein kinase-like (PK-like)"/>
    <property type="match status" value="1"/>
</dbReference>
<keyword evidence="6 15" id="KW-0997">Cell inner membrane</keyword>
<dbReference type="Gene3D" id="1.10.510.10">
    <property type="entry name" value="Transferase(Phosphotransferase) domain 1"/>
    <property type="match status" value="1"/>
</dbReference>
<protein>
    <recommendedName>
        <fullName evidence="13 15">3-deoxy-D-manno-octulosonic acid kinase</fullName>
        <shortName evidence="15">Kdo kinase</shortName>
        <ecNumber evidence="4 15">2.7.1.166</ecNumber>
    </recommendedName>
</protein>
<dbReference type="NCBIfam" id="NF002475">
    <property type="entry name" value="PRK01723.1"/>
    <property type="match status" value="1"/>
</dbReference>
<keyword evidence="12 15" id="KW-0472">Membrane</keyword>
<reference evidence="16" key="1">
    <citation type="journal article" date="2014" name="Int. J. Syst. Evol. Microbiol.">
        <title>Complete genome sequence of Corynebacterium casei LMG S-19264T (=DSM 44701T), isolated from a smear-ripened cheese.</title>
        <authorList>
            <consortium name="US DOE Joint Genome Institute (JGI-PGF)"/>
            <person name="Walter F."/>
            <person name="Albersmeier A."/>
            <person name="Kalinowski J."/>
            <person name="Ruckert C."/>
        </authorList>
    </citation>
    <scope>NUCLEOTIDE SEQUENCE</scope>
    <source>
        <strain evidence="16">CGMCC 1.15425</strain>
    </source>
</reference>
<reference evidence="16" key="2">
    <citation type="submission" date="2020-09" db="EMBL/GenBank/DDBJ databases">
        <authorList>
            <person name="Sun Q."/>
            <person name="Zhou Y."/>
        </authorList>
    </citation>
    <scope>NUCLEOTIDE SEQUENCE</scope>
    <source>
        <strain evidence="16">CGMCC 1.15425</strain>
    </source>
</reference>
<keyword evidence="8 15" id="KW-0547">Nucleotide-binding</keyword>
<evidence type="ECO:0000256" key="6">
    <source>
        <dbReference type="ARBA" id="ARBA00022519"/>
    </source>
</evidence>
<dbReference type="GO" id="GO:0016773">
    <property type="term" value="F:phosphotransferase activity, alcohol group as acceptor"/>
    <property type="evidence" value="ECO:0007669"/>
    <property type="project" value="UniProtKB-UniRule"/>
</dbReference>
<evidence type="ECO:0000256" key="2">
    <source>
        <dbReference type="ARBA" id="ARBA00004713"/>
    </source>
</evidence>
<evidence type="ECO:0000313" key="17">
    <source>
        <dbReference type="Proteomes" id="UP000627715"/>
    </source>
</evidence>
<name>A0A917GM39_9GAMM</name>
<dbReference type="HAMAP" id="MF_00521">
    <property type="entry name" value="KDO_kinase"/>
    <property type="match status" value="1"/>
</dbReference>
<evidence type="ECO:0000256" key="13">
    <source>
        <dbReference type="ARBA" id="ARBA00029511"/>
    </source>
</evidence>
<evidence type="ECO:0000256" key="1">
    <source>
        <dbReference type="ARBA" id="ARBA00004515"/>
    </source>
</evidence>
<dbReference type="EMBL" id="BMIY01000002">
    <property type="protein sequence ID" value="GGG51055.1"/>
    <property type="molecule type" value="Genomic_DNA"/>
</dbReference>
<evidence type="ECO:0000256" key="11">
    <source>
        <dbReference type="ARBA" id="ARBA00022985"/>
    </source>
</evidence>
<dbReference type="OrthoDB" id="6854449at2"/>
<proteinExistence type="inferred from homology"/>
<dbReference type="GO" id="GO:0009244">
    <property type="term" value="P:lipopolysaccharide core region biosynthetic process"/>
    <property type="evidence" value="ECO:0007669"/>
    <property type="project" value="UniProtKB-UniRule"/>
</dbReference>
<keyword evidence="10 15" id="KW-0067">ATP-binding</keyword>
<comment type="similarity">
    <text evidence="3 15">Belongs to the protein kinase superfamily. KdkA/RfaP family.</text>
</comment>
<feature type="active site" evidence="15">
    <location>
        <position position="168"/>
    </location>
</feature>
<dbReference type="EC" id="2.7.1.166" evidence="4 15"/>
<dbReference type="GO" id="GO:0016301">
    <property type="term" value="F:kinase activity"/>
    <property type="evidence" value="ECO:0007669"/>
    <property type="project" value="UniProtKB-KW"/>
</dbReference>
<dbReference type="GO" id="GO:0005886">
    <property type="term" value="C:plasma membrane"/>
    <property type="evidence" value="ECO:0007669"/>
    <property type="project" value="UniProtKB-SubCell"/>
</dbReference>
<comment type="function">
    <text evidence="15">Catalyzes the ATP-dependent phosphorylation of the 3-deoxy-D-manno-octulosonic acid (Kdo) residue in Kdo-lipid IV(A) at the 4-OH position.</text>
</comment>
<evidence type="ECO:0000256" key="15">
    <source>
        <dbReference type="HAMAP-Rule" id="MF_00521"/>
    </source>
</evidence>
<gene>
    <name evidence="15 16" type="primary">kdkA</name>
    <name evidence="16" type="ORF">GCM10011403_05260</name>
</gene>
<comment type="catalytic activity">
    <reaction evidence="14 15">
        <text>an alpha-Kdo-(2-&gt;6)-lipid IVA + ATP = a 4-O-phospho-alpha-Kdo-(2-&gt;6)-lipid IVA + ADP + H(+)</text>
        <dbReference type="Rhea" id="RHEA:74271"/>
        <dbReference type="ChEBI" id="CHEBI:15378"/>
        <dbReference type="ChEBI" id="CHEBI:30616"/>
        <dbReference type="ChEBI" id="CHEBI:176428"/>
        <dbReference type="ChEBI" id="CHEBI:193140"/>
        <dbReference type="ChEBI" id="CHEBI:456216"/>
        <dbReference type="EC" id="2.7.1.166"/>
    </reaction>
</comment>
<dbReference type="Proteomes" id="UP000627715">
    <property type="component" value="Unassembled WGS sequence"/>
</dbReference>
<comment type="subcellular location">
    <subcellularLocation>
        <location evidence="1 15">Cell inner membrane</location>
        <topology evidence="1 15">Peripheral membrane protein</topology>
        <orientation evidence="1 15">Cytoplasmic side</orientation>
    </subcellularLocation>
</comment>
<evidence type="ECO:0000256" key="14">
    <source>
        <dbReference type="ARBA" id="ARBA00034417"/>
    </source>
</evidence>
<dbReference type="Pfam" id="PF06293">
    <property type="entry name" value="Kdo"/>
    <property type="match status" value="1"/>
</dbReference>
<dbReference type="GO" id="GO:0005524">
    <property type="term" value="F:ATP binding"/>
    <property type="evidence" value="ECO:0007669"/>
    <property type="project" value="UniProtKB-UniRule"/>
</dbReference>
<organism evidence="16 17">
    <name type="scientific">Pseudohongiella nitratireducens</name>
    <dbReference type="NCBI Taxonomy" id="1768907"/>
    <lineage>
        <taxon>Bacteria</taxon>
        <taxon>Pseudomonadati</taxon>
        <taxon>Pseudomonadota</taxon>
        <taxon>Gammaproteobacteria</taxon>
        <taxon>Pseudomonadales</taxon>
        <taxon>Pseudohongiellaceae</taxon>
        <taxon>Pseudohongiella</taxon>
    </lineage>
</organism>
<evidence type="ECO:0000256" key="5">
    <source>
        <dbReference type="ARBA" id="ARBA00022475"/>
    </source>
</evidence>